<comment type="caution">
    <text evidence="1">The sequence shown here is derived from an EMBL/GenBank/DDBJ whole genome shotgun (WGS) entry which is preliminary data.</text>
</comment>
<name>A0AA88E801_FICCA</name>
<protein>
    <submittedName>
        <fullName evidence="1">Uncharacterized protein</fullName>
    </submittedName>
</protein>
<proteinExistence type="predicted"/>
<dbReference type="AlphaFoldDB" id="A0AA88E801"/>
<reference evidence="1" key="1">
    <citation type="submission" date="2023-07" db="EMBL/GenBank/DDBJ databases">
        <title>draft genome sequence of fig (Ficus carica).</title>
        <authorList>
            <person name="Takahashi T."/>
            <person name="Nishimura K."/>
        </authorList>
    </citation>
    <scope>NUCLEOTIDE SEQUENCE</scope>
</reference>
<dbReference type="Proteomes" id="UP001187192">
    <property type="component" value="Unassembled WGS sequence"/>
</dbReference>
<keyword evidence="2" id="KW-1185">Reference proteome</keyword>
<evidence type="ECO:0000313" key="2">
    <source>
        <dbReference type="Proteomes" id="UP001187192"/>
    </source>
</evidence>
<dbReference type="EMBL" id="BTGU01000731">
    <property type="protein sequence ID" value="GMN68923.1"/>
    <property type="molecule type" value="Genomic_DNA"/>
</dbReference>
<gene>
    <name evidence="1" type="ORF">TIFTF001_037974</name>
</gene>
<evidence type="ECO:0000313" key="1">
    <source>
        <dbReference type="EMBL" id="GMN68923.1"/>
    </source>
</evidence>
<sequence>MSEEEETTVGVNSTSKPTALKVEPDDMTRHLMTCDSTPCAAILAYIPRQ</sequence>
<accession>A0AA88E801</accession>
<organism evidence="1 2">
    <name type="scientific">Ficus carica</name>
    <name type="common">Common fig</name>
    <dbReference type="NCBI Taxonomy" id="3494"/>
    <lineage>
        <taxon>Eukaryota</taxon>
        <taxon>Viridiplantae</taxon>
        <taxon>Streptophyta</taxon>
        <taxon>Embryophyta</taxon>
        <taxon>Tracheophyta</taxon>
        <taxon>Spermatophyta</taxon>
        <taxon>Magnoliopsida</taxon>
        <taxon>eudicotyledons</taxon>
        <taxon>Gunneridae</taxon>
        <taxon>Pentapetalae</taxon>
        <taxon>rosids</taxon>
        <taxon>fabids</taxon>
        <taxon>Rosales</taxon>
        <taxon>Moraceae</taxon>
        <taxon>Ficeae</taxon>
        <taxon>Ficus</taxon>
    </lineage>
</organism>